<feature type="region of interest" description="Disordered" evidence="3">
    <location>
        <begin position="89"/>
        <end position="126"/>
    </location>
</feature>
<keyword evidence="2" id="KW-0812">Transmembrane</keyword>
<dbReference type="SUPFAM" id="SSF56954">
    <property type="entry name" value="Outer membrane efflux proteins (OEP)"/>
    <property type="match status" value="1"/>
</dbReference>
<dbReference type="PROSITE" id="PS51257">
    <property type="entry name" value="PROKAR_LIPOPROTEIN"/>
    <property type="match status" value="1"/>
</dbReference>
<dbReference type="PANTHER" id="PTHR30203">
    <property type="entry name" value="OUTER MEMBRANE CATION EFFLUX PROTEIN"/>
    <property type="match status" value="1"/>
</dbReference>
<dbReference type="GO" id="GO:0005886">
    <property type="term" value="C:plasma membrane"/>
    <property type="evidence" value="ECO:0007669"/>
    <property type="project" value="UniProtKB-SubCell"/>
</dbReference>
<sequence>MRSPHLYLTLLGLVGIIASCQPGGTPSSTSHIDIPTAWKATGKSSSRSISSGWVKDFNDPQLSRLVGEAMQRNPDLLATAERLEAARANVTQSRARRMPSVNLSASGSRTRLEDGGPGSNGASYTSSQGVNIGASWEIDLWGRLRHLHTAAQADYDSTVADFRGTRLSLAASTSSAWYNLITSENQRKLSEETLGRYRKVEKIIERNYKAGTARSLDLQLSRNNVYNEERTLRARNRDRDDARRNLEIILGRYPKGEIKARTALPVVRKDVPAGLPADLITRRPDLVRAQQRLYASFHRAKAAQKNLLPAIRLTGSSGSRSPDISDLIDIDQLVSSITASLSQSIFEGGALKAEAEAAVAQNRAAIYDFANVALRAFREVESALAAEESLAQQEHFQRKSLEQASLAEKQAGRDYAEGVEGTDIISLLEAQRRASNARNSLILLQNQRIQNRINLHLALGGDFRSTAK</sequence>
<keyword evidence="5" id="KW-1185">Reference proteome</keyword>
<dbReference type="RefSeq" id="WP_178931360.1">
    <property type="nucleotide sequence ID" value="NZ_JACBAZ010000001.1"/>
</dbReference>
<dbReference type="GO" id="GO:0015562">
    <property type="term" value="F:efflux transmembrane transporter activity"/>
    <property type="evidence" value="ECO:0007669"/>
    <property type="project" value="InterPro"/>
</dbReference>
<name>A0A851GIA0_9BACT</name>
<keyword evidence="2" id="KW-0564">Palmitate</keyword>
<dbReference type="Gene3D" id="1.20.1600.10">
    <property type="entry name" value="Outer membrane efflux proteins (OEP)"/>
    <property type="match status" value="1"/>
</dbReference>
<reference evidence="4 5" key="1">
    <citation type="submission" date="2020-07" db="EMBL/GenBank/DDBJ databases">
        <title>Roseicoccus Jingziensis gen. nov., sp. nov., isolated from coastal seawater.</title>
        <authorList>
            <person name="Feng X."/>
        </authorList>
    </citation>
    <scope>NUCLEOTIDE SEQUENCE [LARGE SCALE GENOMIC DNA]</scope>
    <source>
        <strain evidence="4 5">N1E253</strain>
    </source>
</reference>
<comment type="subcellular location">
    <subcellularLocation>
        <location evidence="2">Cell membrane</location>
        <topology evidence="2">Lipid-anchor</topology>
    </subcellularLocation>
</comment>
<keyword evidence="2" id="KW-1134">Transmembrane beta strand</keyword>
<dbReference type="InterPro" id="IPR003423">
    <property type="entry name" value="OMP_efflux"/>
</dbReference>
<dbReference type="AlphaFoldDB" id="A0A851GIA0"/>
<dbReference type="NCBIfam" id="TIGR01845">
    <property type="entry name" value="outer_NodT"/>
    <property type="match status" value="1"/>
</dbReference>
<accession>A0A851GIA0</accession>
<dbReference type="Gene3D" id="2.20.200.10">
    <property type="entry name" value="Outer membrane efflux proteins (OEP)"/>
    <property type="match status" value="1"/>
</dbReference>
<comment type="similarity">
    <text evidence="1 2">Belongs to the outer membrane factor (OMF) (TC 1.B.17) family.</text>
</comment>
<gene>
    <name evidence="4" type="ORF">HW115_04505</name>
</gene>
<evidence type="ECO:0000313" key="4">
    <source>
        <dbReference type="EMBL" id="NWK54857.1"/>
    </source>
</evidence>
<dbReference type="Pfam" id="PF02321">
    <property type="entry name" value="OEP"/>
    <property type="match status" value="2"/>
</dbReference>
<dbReference type="PANTHER" id="PTHR30203:SF33">
    <property type="entry name" value="BLR4455 PROTEIN"/>
    <property type="match status" value="1"/>
</dbReference>
<evidence type="ECO:0000256" key="2">
    <source>
        <dbReference type="RuleBase" id="RU362097"/>
    </source>
</evidence>
<keyword evidence="2" id="KW-0449">Lipoprotein</keyword>
<dbReference type="Proteomes" id="UP000557872">
    <property type="component" value="Unassembled WGS sequence"/>
</dbReference>
<evidence type="ECO:0000313" key="5">
    <source>
        <dbReference type="Proteomes" id="UP000557872"/>
    </source>
</evidence>
<organism evidence="4 5">
    <name type="scientific">Oceaniferula marina</name>
    <dbReference type="NCBI Taxonomy" id="2748318"/>
    <lineage>
        <taxon>Bacteria</taxon>
        <taxon>Pseudomonadati</taxon>
        <taxon>Verrucomicrobiota</taxon>
        <taxon>Verrucomicrobiia</taxon>
        <taxon>Verrucomicrobiales</taxon>
        <taxon>Verrucomicrobiaceae</taxon>
        <taxon>Oceaniferula</taxon>
    </lineage>
</organism>
<dbReference type="EMBL" id="JACBAZ010000001">
    <property type="protein sequence ID" value="NWK54857.1"/>
    <property type="molecule type" value="Genomic_DNA"/>
</dbReference>
<proteinExistence type="inferred from homology"/>
<protein>
    <submittedName>
        <fullName evidence="4">Efflux transporter outer membrane subunit</fullName>
    </submittedName>
</protein>
<evidence type="ECO:0000256" key="1">
    <source>
        <dbReference type="ARBA" id="ARBA00007613"/>
    </source>
</evidence>
<dbReference type="InterPro" id="IPR010131">
    <property type="entry name" value="MdtP/NodT-like"/>
</dbReference>
<comment type="caution">
    <text evidence="4">The sequence shown here is derived from an EMBL/GenBank/DDBJ whole genome shotgun (WGS) entry which is preliminary data.</text>
</comment>
<evidence type="ECO:0000256" key="3">
    <source>
        <dbReference type="SAM" id="MobiDB-lite"/>
    </source>
</evidence>
<keyword evidence="2" id="KW-0472">Membrane</keyword>